<evidence type="ECO:0000313" key="8">
    <source>
        <dbReference type="EMBL" id="MBE4906632.1"/>
    </source>
</evidence>
<keyword evidence="6 7" id="KW-0414">Isoprene biosynthesis</keyword>
<name>A0ABR9QDR6_9BACI</name>
<dbReference type="HAMAP" id="MF_00108">
    <property type="entry name" value="IspD"/>
    <property type="match status" value="1"/>
</dbReference>
<dbReference type="NCBIfam" id="TIGR00453">
    <property type="entry name" value="ispD"/>
    <property type="match status" value="1"/>
</dbReference>
<feature type="site" description="Positions MEP for the nucleophilic attack" evidence="7">
    <location>
        <position position="153"/>
    </location>
</feature>
<keyword evidence="5 7" id="KW-0548">Nucleotidyltransferase</keyword>
<organism evidence="8 9">
    <name type="scientific">Litchfieldia luteola</name>
    <dbReference type="NCBI Taxonomy" id="682179"/>
    <lineage>
        <taxon>Bacteria</taxon>
        <taxon>Bacillati</taxon>
        <taxon>Bacillota</taxon>
        <taxon>Bacilli</taxon>
        <taxon>Bacillales</taxon>
        <taxon>Bacillaceae</taxon>
        <taxon>Litchfieldia</taxon>
    </lineage>
</organism>
<feature type="site" description="Transition state stabilizer" evidence="7">
    <location>
        <position position="15"/>
    </location>
</feature>
<feature type="site" description="Transition state stabilizer" evidence="7">
    <location>
        <position position="22"/>
    </location>
</feature>
<dbReference type="InterPro" id="IPR029044">
    <property type="entry name" value="Nucleotide-diphossugar_trans"/>
</dbReference>
<evidence type="ECO:0000256" key="7">
    <source>
        <dbReference type="HAMAP-Rule" id="MF_00108"/>
    </source>
</evidence>
<keyword evidence="9" id="KW-1185">Reference proteome</keyword>
<evidence type="ECO:0000256" key="2">
    <source>
        <dbReference type="ARBA" id="ARBA00004787"/>
    </source>
</evidence>
<protein>
    <recommendedName>
        <fullName evidence="7">2-C-methyl-D-erythritol 4-phosphate cytidylyltransferase</fullName>
        <ecNumber evidence="7">2.7.7.60</ecNumber>
    </recommendedName>
    <alternativeName>
        <fullName evidence="7">4-diphosphocytidyl-2C-methyl-D-erythritol synthase</fullName>
    </alternativeName>
    <alternativeName>
        <fullName evidence="7">MEP cytidylyltransferase</fullName>
        <shortName evidence="7">MCT</shortName>
    </alternativeName>
</protein>
<reference evidence="8 9" key="1">
    <citation type="submission" date="2020-10" db="EMBL/GenBank/DDBJ databases">
        <title>Bacillus sp. HD4P25, an endophyte from a halophyte.</title>
        <authorList>
            <person name="Sun J.-Q."/>
        </authorList>
    </citation>
    <scope>NUCLEOTIDE SEQUENCE [LARGE SCALE GENOMIC DNA]</scope>
    <source>
        <strain evidence="8 9">YIM 93174</strain>
    </source>
</reference>
<accession>A0ABR9QDR6</accession>
<dbReference type="PANTHER" id="PTHR32125:SF4">
    <property type="entry name" value="2-C-METHYL-D-ERYTHRITOL 4-PHOSPHATE CYTIDYLYLTRANSFERASE, CHLOROPLASTIC"/>
    <property type="match status" value="1"/>
</dbReference>
<dbReference type="PROSITE" id="PS01295">
    <property type="entry name" value="ISPD"/>
    <property type="match status" value="1"/>
</dbReference>
<dbReference type="EC" id="2.7.7.60" evidence="7"/>
<dbReference type="Proteomes" id="UP001516662">
    <property type="component" value="Unassembled WGS sequence"/>
</dbReference>
<dbReference type="RefSeq" id="WP_193534134.1">
    <property type="nucleotide sequence ID" value="NZ_JADCLJ010000004.1"/>
</dbReference>
<comment type="similarity">
    <text evidence="3 7">Belongs to the IspD/TarI cytidylyltransferase family. IspD subfamily.</text>
</comment>
<dbReference type="PANTHER" id="PTHR32125">
    <property type="entry name" value="2-C-METHYL-D-ERYTHRITOL 4-PHOSPHATE CYTIDYLYLTRANSFERASE, CHLOROPLASTIC"/>
    <property type="match status" value="1"/>
</dbReference>
<dbReference type="Pfam" id="PF01128">
    <property type="entry name" value="IspD"/>
    <property type="match status" value="1"/>
</dbReference>
<comment type="pathway">
    <text evidence="2 7">Isoprenoid biosynthesis; isopentenyl diphosphate biosynthesis via DXP pathway; isopentenyl diphosphate from 1-deoxy-D-xylulose 5-phosphate: step 2/6.</text>
</comment>
<dbReference type="InterPro" id="IPR018294">
    <property type="entry name" value="ISPD_synthase_CS"/>
</dbReference>
<feature type="site" description="Positions MEP for the nucleophilic attack" evidence="7">
    <location>
        <position position="209"/>
    </location>
</feature>
<dbReference type="InterPro" id="IPR001228">
    <property type="entry name" value="IspD"/>
</dbReference>
<evidence type="ECO:0000256" key="1">
    <source>
        <dbReference type="ARBA" id="ARBA00001282"/>
    </source>
</evidence>
<comment type="catalytic activity">
    <reaction evidence="1 7">
        <text>2-C-methyl-D-erythritol 4-phosphate + CTP + H(+) = 4-CDP-2-C-methyl-D-erythritol + diphosphate</text>
        <dbReference type="Rhea" id="RHEA:13429"/>
        <dbReference type="ChEBI" id="CHEBI:15378"/>
        <dbReference type="ChEBI" id="CHEBI:33019"/>
        <dbReference type="ChEBI" id="CHEBI:37563"/>
        <dbReference type="ChEBI" id="CHEBI:57823"/>
        <dbReference type="ChEBI" id="CHEBI:58262"/>
        <dbReference type="EC" id="2.7.7.60"/>
    </reaction>
</comment>
<keyword evidence="4 7" id="KW-0808">Transferase</keyword>
<dbReference type="SUPFAM" id="SSF53448">
    <property type="entry name" value="Nucleotide-diphospho-sugar transferases"/>
    <property type="match status" value="1"/>
</dbReference>
<evidence type="ECO:0000256" key="4">
    <source>
        <dbReference type="ARBA" id="ARBA00022679"/>
    </source>
</evidence>
<evidence type="ECO:0000256" key="6">
    <source>
        <dbReference type="ARBA" id="ARBA00023229"/>
    </source>
</evidence>
<dbReference type="CDD" id="cd02516">
    <property type="entry name" value="CDP-ME_synthetase"/>
    <property type="match status" value="1"/>
</dbReference>
<sequence length="229" mass="25143">MKYQVVVPAAGQGKRMQAGKNKQFIELVGKPVIIHTLMVFEQDEDCAGVILVVNENERVVFEELVLKHSIHKVSSIVSGGLERQHSVYNGLLAVDGVEIVLVHDGARPFVKQQLLSKLVSAASESGAAIAGVPVKDTIKKATNANKVVETVERSSLWAVQTPQAFRVSILKQAHEKAVEDDFLGTDEASLVERLDHEVIIVESDYQNIKLTTPEDLVFAEAILQKWKGI</sequence>
<dbReference type="GO" id="GO:0050518">
    <property type="term" value="F:2-C-methyl-D-erythritol 4-phosphate cytidylyltransferase activity"/>
    <property type="evidence" value="ECO:0007669"/>
    <property type="project" value="UniProtKB-EC"/>
</dbReference>
<proteinExistence type="inferred from homology"/>
<evidence type="ECO:0000256" key="3">
    <source>
        <dbReference type="ARBA" id="ARBA00009789"/>
    </source>
</evidence>
<evidence type="ECO:0000313" key="9">
    <source>
        <dbReference type="Proteomes" id="UP001516662"/>
    </source>
</evidence>
<evidence type="ECO:0000256" key="5">
    <source>
        <dbReference type="ARBA" id="ARBA00022695"/>
    </source>
</evidence>
<comment type="function">
    <text evidence="7">Catalyzes the formation of 4-diphosphocytidyl-2-C-methyl-D-erythritol from CTP and 2-C-methyl-D-erythritol 4-phosphate (MEP).</text>
</comment>
<dbReference type="InterPro" id="IPR050088">
    <property type="entry name" value="IspD/TarI_cytidylyltransf_bact"/>
</dbReference>
<dbReference type="InterPro" id="IPR034683">
    <property type="entry name" value="IspD/TarI"/>
</dbReference>
<gene>
    <name evidence="7" type="primary">ispD</name>
    <name evidence="8" type="ORF">IMZ08_01000</name>
</gene>
<comment type="caution">
    <text evidence="8">The sequence shown here is derived from an EMBL/GenBank/DDBJ whole genome shotgun (WGS) entry which is preliminary data.</text>
</comment>
<dbReference type="EMBL" id="JADCLJ010000004">
    <property type="protein sequence ID" value="MBE4906632.1"/>
    <property type="molecule type" value="Genomic_DNA"/>
</dbReference>
<dbReference type="Gene3D" id="3.90.550.10">
    <property type="entry name" value="Spore Coat Polysaccharide Biosynthesis Protein SpsA, Chain A"/>
    <property type="match status" value="1"/>
</dbReference>